<dbReference type="Proteomes" id="UP000887226">
    <property type="component" value="Unassembled WGS sequence"/>
</dbReference>
<keyword evidence="3" id="KW-1185">Reference proteome</keyword>
<dbReference type="OrthoDB" id="10042665at2759"/>
<dbReference type="InterPro" id="IPR054289">
    <property type="entry name" value="DUF7025"/>
</dbReference>
<dbReference type="EMBL" id="MU254117">
    <property type="protein sequence ID" value="KAG9242067.1"/>
    <property type="molecule type" value="Genomic_DNA"/>
</dbReference>
<name>A0A9P8CCV3_9HELO</name>
<feature type="non-terminal residue" evidence="2">
    <location>
        <position position="1"/>
    </location>
</feature>
<dbReference type="PANTHER" id="PTHR46411">
    <property type="entry name" value="FAMILY ATPASE, PUTATIVE-RELATED"/>
    <property type="match status" value="1"/>
</dbReference>
<protein>
    <recommendedName>
        <fullName evidence="1">DUF7025 domain-containing protein</fullName>
    </recommendedName>
</protein>
<organism evidence="2 3">
    <name type="scientific">Calycina marina</name>
    <dbReference type="NCBI Taxonomy" id="1763456"/>
    <lineage>
        <taxon>Eukaryota</taxon>
        <taxon>Fungi</taxon>
        <taxon>Dikarya</taxon>
        <taxon>Ascomycota</taxon>
        <taxon>Pezizomycotina</taxon>
        <taxon>Leotiomycetes</taxon>
        <taxon>Helotiales</taxon>
        <taxon>Pezizellaceae</taxon>
        <taxon>Calycina</taxon>
    </lineage>
</organism>
<gene>
    <name evidence="2" type="ORF">BJ878DRAFT_426724</name>
</gene>
<reference evidence="2" key="1">
    <citation type="journal article" date="2021" name="IMA Fungus">
        <title>Genomic characterization of three marine fungi, including Emericellopsis atlantica sp. nov. with signatures of a generalist lifestyle and marine biomass degradation.</title>
        <authorList>
            <person name="Hagestad O.C."/>
            <person name="Hou L."/>
            <person name="Andersen J.H."/>
            <person name="Hansen E.H."/>
            <person name="Altermark B."/>
            <person name="Li C."/>
            <person name="Kuhnert E."/>
            <person name="Cox R.J."/>
            <person name="Crous P.W."/>
            <person name="Spatafora J.W."/>
            <person name="Lail K."/>
            <person name="Amirebrahimi M."/>
            <person name="Lipzen A."/>
            <person name="Pangilinan J."/>
            <person name="Andreopoulos W."/>
            <person name="Hayes R.D."/>
            <person name="Ng V."/>
            <person name="Grigoriev I.V."/>
            <person name="Jackson S.A."/>
            <person name="Sutton T.D.S."/>
            <person name="Dobson A.D.W."/>
            <person name="Rama T."/>
        </authorList>
    </citation>
    <scope>NUCLEOTIDE SEQUENCE</scope>
    <source>
        <strain evidence="2">TRa3180A</strain>
    </source>
</reference>
<accession>A0A9P8CCV3</accession>
<feature type="domain" description="DUF7025" evidence="1">
    <location>
        <begin position="3"/>
        <end position="48"/>
    </location>
</feature>
<evidence type="ECO:0000313" key="3">
    <source>
        <dbReference type="Proteomes" id="UP000887226"/>
    </source>
</evidence>
<sequence length="82" mass="9281">DIQYWSLDCRYLDFNGEDSGLLPIELKIAKFRGAMRINALEAFPLQYHVQATGIRADLLRCGRKFMSHGCKGFGGWGEGELQ</sequence>
<evidence type="ECO:0000313" key="2">
    <source>
        <dbReference type="EMBL" id="KAG9242067.1"/>
    </source>
</evidence>
<comment type="caution">
    <text evidence="2">The sequence shown here is derived from an EMBL/GenBank/DDBJ whole genome shotgun (WGS) entry which is preliminary data.</text>
</comment>
<dbReference type="AlphaFoldDB" id="A0A9P8CCV3"/>
<proteinExistence type="predicted"/>
<evidence type="ECO:0000259" key="1">
    <source>
        <dbReference type="Pfam" id="PF22942"/>
    </source>
</evidence>
<dbReference type="Pfam" id="PF22942">
    <property type="entry name" value="DUF7025"/>
    <property type="match status" value="1"/>
</dbReference>
<dbReference type="PANTHER" id="PTHR46411:SF2">
    <property type="entry name" value="AAA+ ATPASE DOMAIN-CONTAINING PROTEIN"/>
    <property type="match status" value="1"/>
</dbReference>